<dbReference type="AlphaFoldDB" id="A0A4R3YUT7"/>
<keyword evidence="13" id="KW-0969">Cilium</keyword>
<keyword evidence="14" id="KW-1185">Reference proteome</keyword>
<dbReference type="Pfam" id="PF21158">
    <property type="entry name" value="flgK_1st_1"/>
    <property type="match status" value="1"/>
</dbReference>
<keyword evidence="13" id="KW-0282">Flagellum</keyword>
<dbReference type="GO" id="GO:0044780">
    <property type="term" value="P:bacterial-type flagellum assembly"/>
    <property type="evidence" value="ECO:0007669"/>
    <property type="project" value="InterPro"/>
</dbReference>
<dbReference type="InterPro" id="IPR019776">
    <property type="entry name" value="Flagellar_basal_body_rod_CS"/>
</dbReference>
<gene>
    <name evidence="7" type="primary">flgK</name>
    <name evidence="13" type="ORF">EDC52_105151</name>
</gene>
<comment type="caution">
    <text evidence="13">The sequence shown here is derived from an EMBL/GenBank/DDBJ whole genome shotgun (WGS) entry which is preliminary data.</text>
</comment>
<evidence type="ECO:0000259" key="10">
    <source>
        <dbReference type="Pfam" id="PF06429"/>
    </source>
</evidence>
<dbReference type="InterPro" id="IPR001444">
    <property type="entry name" value="Flag_bb_rod_N"/>
</dbReference>
<feature type="coiled-coil region" evidence="8">
    <location>
        <begin position="137"/>
        <end position="189"/>
    </location>
</feature>
<comment type="similarity">
    <text evidence="3 7">Belongs to the flagella basal body rod proteins family.</text>
</comment>
<evidence type="ECO:0000256" key="5">
    <source>
        <dbReference type="ARBA" id="ARBA00022525"/>
    </source>
</evidence>
<dbReference type="InterPro" id="IPR053927">
    <property type="entry name" value="FlgK_helical"/>
</dbReference>
<dbReference type="RefSeq" id="WP_131865652.1">
    <property type="nucleotide sequence ID" value="NZ_SMCR01000005.1"/>
</dbReference>
<dbReference type="OrthoDB" id="9802553at2"/>
<dbReference type="NCBIfam" id="TIGR02492">
    <property type="entry name" value="flgK_ends"/>
    <property type="match status" value="1"/>
</dbReference>
<keyword evidence="6 7" id="KW-0975">Bacterial flagellum</keyword>
<evidence type="ECO:0000256" key="6">
    <source>
        <dbReference type="ARBA" id="ARBA00023143"/>
    </source>
</evidence>
<evidence type="ECO:0000259" key="11">
    <source>
        <dbReference type="Pfam" id="PF21158"/>
    </source>
</evidence>
<feature type="domain" description="Flagellar hook-associated protein FlgK helical" evidence="12">
    <location>
        <begin position="92"/>
        <end position="327"/>
    </location>
</feature>
<dbReference type="PRINTS" id="PR01005">
    <property type="entry name" value="FLGHOOKAP1"/>
</dbReference>
<feature type="domain" description="Flagellar hook-associated protein 1 D2-like" evidence="11">
    <location>
        <begin position="336"/>
        <end position="414"/>
    </location>
</feature>
<dbReference type="GO" id="GO:0005198">
    <property type="term" value="F:structural molecule activity"/>
    <property type="evidence" value="ECO:0007669"/>
    <property type="project" value="UniProtKB-UniRule"/>
</dbReference>
<dbReference type="GO" id="GO:0005576">
    <property type="term" value="C:extracellular region"/>
    <property type="evidence" value="ECO:0007669"/>
    <property type="project" value="UniProtKB-SubCell"/>
</dbReference>
<evidence type="ECO:0000256" key="4">
    <source>
        <dbReference type="ARBA" id="ARBA00016244"/>
    </source>
</evidence>
<evidence type="ECO:0000256" key="3">
    <source>
        <dbReference type="ARBA" id="ARBA00009677"/>
    </source>
</evidence>
<dbReference type="Proteomes" id="UP000295719">
    <property type="component" value="Unassembled WGS sequence"/>
</dbReference>
<keyword evidence="5 7" id="KW-0964">Secreted</keyword>
<evidence type="ECO:0000259" key="9">
    <source>
        <dbReference type="Pfam" id="PF00460"/>
    </source>
</evidence>
<dbReference type="GO" id="GO:0009424">
    <property type="term" value="C:bacterial-type flagellum hook"/>
    <property type="evidence" value="ECO:0007669"/>
    <property type="project" value="UniProtKB-UniRule"/>
</dbReference>
<accession>A0A4R3YUT7</accession>
<evidence type="ECO:0000256" key="7">
    <source>
        <dbReference type="RuleBase" id="RU362065"/>
    </source>
</evidence>
<dbReference type="PROSITE" id="PS00588">
    <property type="entry name" value="FLAGELLA_BB_ROD"/>
    <property type="match status" value="1"/>
</dbReference>
<organism evidence="13 14">
    <name type="scientific">Biostraticola tofi</name>
    <dbReference type="NCBI Taxonomy" id="466109"/>
    <lineage>
        <taxon>Bacteria</taxon>
        <taxon>Pseudomonadati</taxon>
        <taxon>Pseudomonadota</taxon>
        <taxon>Gammaproteobacteria</taxon>
        <taxon>Enterobacterales</taxon>
        <taxon>Bruguierivoracaceae</taxon>
        <taxon>Biostraticola</taxon>
    </lineage>
</organism>
<dbReference type="SUPFAM" id="SSF64518">
    <property type="entry name" value="Phase 1 flagellin"/>
    <property type="match status" value="1"/>
</dbReference>
<keyword evidence="8" id="KW-0175">Coiled coil</keyword>
<dbReference type="PANTHER" id="PTHR30033:SF1">
    <property type="entry name" value="FLAGELLAR HOOK-ASSOCIATED PROTEIN 1"/>
    <property type="match status" value="1"/>
</dbReference>
<evidence type="ECO:0000313" key="14">
    <source>
        <dbReference type="Proteomes" id="UP000295719"/>
    </source>
</evidence>
<evidence type="ECO:0000256" key="2">
    <source>
        <dbReference type="ARBA" id="ARBA00004613"/>
    </source>
</evidence>
<evidence type="ECO:0000259" key="12">
    <source>
        <dbReference type="Pfam" id="PF22638"/>
    </source>
</evidence>
<proteinExistence type="inferred from homology"/>
<comment type="subcellular location">
    <subcellularLocation>
        <location evidence="1 7">Bacterial flagellum</location>
    </subcellularLocation>
    <subcellularLocation>
        <location evidence="2 7">Secreted</location>
    </subcellularLocation>
</comment>
<dbReference type="InterPro" id="IPR002371">
    <property type="entry name" value="FlgK"/>
</dbReference>
<dbReference type="Pfam" id="PF22638">
    <property type="entry name" value="FlgK_D1"/>
    <property type="match status" value="1"/>
</dbReference>
<evidence type="ECO:0000256" key="8">
    <source>
        <dbReference type="SAM" id="Coils"/>
    </source>
</evidence>
<dbReference type="EMBL" id="SMCR01000005">
    <property type="protein sequence ID" value="TCV95548.1"/>
    <property type="molecule type" value="Genomic_DNA"/>
</dbReference>
<dbReference type="InterPro" id="IPR010930">
    <property type="entry name" value="Flg_bb/hook_C_dom"/>
</dbReference>
<evidence type="ECO:0000313" key="13">
    <source>
        <dbReference type="EMBL" id="TCV95548.1"/>
    </source>
</evidence>
<keyword evidence="13" id="KW-0966">Cell projection</keyword>
<sequence>MNNLMNIARGGLSAAQLGIGVTGNNMANAFTEGYNRRTIVFGEAGGRANSYGFLGYGVQVNDINRAYDSFITNQLHAEAKGYAALHGRAEQLGQIDKLFGDTDNNLGTTLDDLFKGFEGISKDSSDLAARQNVLSTLKSLSSQFRTSSNTLNNLEKNTDDKIKRSVDEVNTIARQLADLNKEISKITAREGKPPADLLDRRDVLLSEINQHIGVKVRPNTDGSVDVTFGNGMTLVSGDKANSLKLTASAANPAQSTVSYIDAAGNEVALDESKLTKGVLGGLFKFRNEDLAESRNQLNQLALKMADRFNEANRAGFDLDGNPGENLFDFDIAKAVNNRNNTGSAALALSYDSMKDIKAQDYTMTFSGGNWQVTRTADGVSVPATVNPDGSLSFDGITVGVTGTAAEGDSFQLNPTRGIADTLSVSIDKAEQIAAADKPGEVGNNENIKKMIGIKDEKLIGNATLNDAYASLVSSVGAANKNLDGELKTSGAIVKDLVNQQQSVSGVDVNEEFVNLQMYQQFYQANAQVLQTANTLFDTLLRTVG</sequence>
<dbReference type="Pfam" id="PF06429">
    <property type="entry name" value="Flg_bbr_C"/>
    <property type="match status" value="1"/>
</dbReference>
<feature type="domain" description="Flagellar basal body rod protein N-terminal" evidence="9">
    <location>
        <begin position="5"/>
        <end position="34"/>
    </location>
</feature>
<dbReference type="PANTHER" id="PTHR30033">
    <property type="entry name" value="FLAGELLAR HOOK-ASSOCIATED PROTEIN 1"/>
    <property type="match status" value="1"/>
</dbReference>
<protein>
    <recommendedName>
        <fullName evidence="4 7">Flagellar hook-associated protein 1</fullName>
        <shortName evidence="7">HAP1</shortName>
    </recommendedName>
</protein>
<evidence type="ECO:0000256" key="1">
    <source>
        <dbReference type="ARBA" id="ARBA00004365"/>
    </source>
</evidence>
<name>A0A4R3YUT7_9GAMM</name>
<dbReference type="InterPro" id="IPR049119">
    <property type="entry name" value="FlgK_D2-like"/>
</dbReference>
<reference evidence="13 14" key="1">
    <citation type="submission" date="2019-03" db="EMBL/GenBank/DDBJ databases">
        <title>Genomic Encyclopedia of Type Strains, Phase IV (KMG-IV): sequencing the most valuable type-strain genomes for metagenomic binning, comparative biology and taxonomic classification.</title>
        <authorList>
            <person name="Goeker M."/>
        </authorList>
    </citation>
    <scope>NUCLEOTIDE SEQUENCE [LARGE SCALE GENOMIC DNA]</scope>
    <source>
        <strain evidence="13 14">DSM 19580</strain>
    </source>
</reference>
<dbReference type="Pfam" id="PF00460">
    <property type="entry name" value="Flg_bb_rod"/>
    <property type="match status" value="1"/>
</dbReference>
<feature type="domain" description="Flagellar basal-body/hook protein C-terminal" evidence="10">
    <location>
        <begin position="503"/>
        <end position="541"/>
    </location>
</feature>